<dbReference type="RefSeq" id="WP_311339292.1">
    <property type="nucleotide sequence ID" value="NZ_JAVRHS010000001.1"/>
</dbReference>
<protein>
    <submittedName>
        <fullName evidence="19">TonB-dependent siderophore receptor</fullName>
    </submittedName>
</protein>
<evidence type="ECO:0000256" key="2">
    <source>
        <dbReference type="ARBA" id="ARBA00009810"/>
    </source>
</evidence>
<evidence type="ECO:0000256" key="1">
    <source>
        <dbReference type="ARBA" id="ARBA00004571"/>
    </source>
</evidence>
<feature type="domain" description="TonB-dependent receptor plug" evidence="18">
    <location>
        <begin position="69"/>
        <end position="168"/>
    </location>
</feature>
<evidence type="ECO:0000256" key="8">
    <source>
        <dbReference type="ARBA" id="ARBA00023004"/>
    </source>
</evidence>
<evidence type="ECO:0000256" key="10">
    <source>
        <dbReference type="ARBA" id="ARBA00023077"/>
    </source>
</evidence>
<feature type="signal peptide" evidence="16">
    <location>
        <begin position="1"/>
        <end position="22"/>
    </location>
</feature>
<evidence type="ECO:0000259" key="18">
    <source>
        <dbReference type="Pfam" id="PF07715"/>
    </source>
</evidence>
<keyword evidence="7 16" id="KW-0732">Signal</keyword>
<dbReference type="InterPro" id="IPR010105">
    <property type="entry name" value="TonB_sidphr_rcpt"/>
</dbReference>
<accession>A0ABU2ZF69</accession>
<keyword evidence="6 14" id="KW-0812">Transmembrane</keyword>
<comment type="similarity">
    <text evidence="2 14 15">Belongs to the TonB-dependent receptor family.</text>
</comment>
<evidence type="ECO:0000256" key="7">
    <source>
        <dbReference type="ARBA" id="ARBA00022729"/>
    </source>
</evidence>
<evidence type="ECO:0000256" key="12">
    <source>
        <dbReference type="ARBA" id="ARBA00023170"/>
    </source>
</evidence>
<dbReference type="Gene3D" id="2.40.170.20">
    <property type="entry name" value="TonB-dependent receptor, beta-barrel domain"/>
    <property type="match status" value="1"/>
</dbReference>
<evidence type="ECO:0000313" key="20">
    <source>
        <dbReference type="Proteomes" id="UP001259803"/>
    </source>
</evidence>
<keyword evidence="10 15" id="KW-0798">TonB box</keyword>
<evidence type="ECO:0000256" key="15">
    <source>
        <dbReference type="RuleBase" id="RU003357"/>
    </source>
</evidence>
<keyword evidence="9" id="KW-0406">Ion transport</keyword>
<reference evidence="19 20" key="1">
    <citation type="submission" date="2023-09" db="EMBL/GenBank/DDBJ databases">
        <authorList>
            <person name="Rey-Velasco X."/>
        </authorList>
    </citation>
    <scope>NUCLEOTIDE SEQUENCE [LARGE SCALE GENOMIC DNA]</scope>
    <source>
        <strain evidence="19 20">F390</strain>
    </source>
</reference>
<evidence type="ECO:0000259" key="17">
    <source>
        <dbReference type="Pfam" id="PF00593"/>
    </source>
</evidence>
<dbReference type="Pfam" id="PF00593">
    <property type="entry name" value="TonB_dep_Rec_b-barrel"/>
    <property type="match status" value="1"/>
</dbReference>
<comment type="subcellular location">
    <subcellularLocation>
        <location evidence="1 14">Cell outer membrane</location>
        <topology evidence="1 14">Multi-pass membrane protein</topology>
    </subcellularLocation>
</comment>
<evidence type="ECO:0000256" key="5">
    <source>
        <dbReference type="ARBA" id="ARBA00022496"/>
    </source>
</evidence>
<keyword evidence="4 14" id="KW-1134">Transmembrane beta strand</keyword>
<feature type="chain" id="PRO_5047454874" evidence="16">
    <location>
        <begin position="23"/>
        <end position="728"/>
    </location>
</feature>
<dbReference type="InterPro" id="IPR039426">
    <property type="entry name" value="TonB-dep_rcpt-like"/>
</dbReference>
<dbReference type="PANTHER" id="PTHR32552">
    <property type="entry name" value="FERRICHROME IRON RECEPTOR-RELATED"/>
    <property type="match status" value="1"/>
</dbReference>
<keyword evidence="13 14" id="KW-0998">Cell outer membrane</keyword>
<comment type="caution">
    <text evidence="19">The sequence shown here is derived from an EMBL/GenBank/DDBJ whole genome shotgun (WGS) entry which is preliminary data.</text>
</comment>
<keyword evidence="20" id="KW-1185">Reference proteome</keyword>
<dbReference type="InterPro" id="IPR036942">
    <property type="entry name" value="Beta-barrel_TonB_sf"/>
</dbReference>
<dbReference type="CDD" id="cd01347">
    <property type="entry name" value="ligand_gated_channel"/>
    <property type="match status" value="1"/>
</dbReference>
<name>A0ABU2ZF69_9SPHN</name>
<evidence type="ECO:0000256" key="4">
    <source>
        <dbReference type="ARBA" id="ARBA00022452"/>
    </source>
</evidence>
<keyword evidence="3 14" id="KW-0813">Transport</keyword>
<gene>
    <name evidence="19" type="ORF">RM533_00860</name>
</gene>
<evidence type="ECO:0000256" key="9">
    <source>
        <dbReference type="ARBA" id="ARBA00023065"/>
    </source>
</evidence>
<dbReference type="SUPFAM" id="SSF56935">
    <property type="entry name" value="Porins"/>
    <property type="match status" value="1"/>
</dbReference>
<dbReference type="PANTHER" id="PTHR32552:SF89">
    <property type="entry name" value="CATECHOLATE SIDEROPHORE RECEPTOR FIU"/>
    <property type="match status" value="1"/>
</dbReference>
<dbReference type="Gene3D" id="2.170.130.10">
    <property type="entry name" value="TonB-dependent receptor, plug domain"/>
    <property type="match status" value="1"/>
</dbReference>
<proteinExistence type="inferred from homology"/>
<evidence type="ECO:0000256" key="14">
    <source>
        <dbReference type="PROSITE-ProRule" id="PRU01360"/>
    </source>
</evidence>
<keyword evidence="11 14" id="KW-0472">Membrane</keyword>
<dbReference type="EMBL" id="JAVRHS010000001">
    <property type="protein sequence ID" value="MDT0574728.1"/>
    <property type="molecule type" value="Genomic_DNA"/>
</dbReference>
<evidence type="ECO:0000313" key="19">
    <source>
        <dbReference type="EMBL" id="MDT0574728.1"/>
    </source>
</evidence>
<organism evidence="19 20">
    <name type="scientific">Croceicoccus esteveae</name>
    <dbReference type="NCBI Taxonomy" id="3075597"/>
    <lineage>
        <taxon>Bacteria</taxon>
        <taxon>Pseudomonadati</taxon>
        <taxon>Pseudomonadota</taxon>
        <taxon>Alphaproteobacteria</taxon>
        <taxon>Sphingomonadales</taxon>
        <taxon>Erythrobacteraceae</taxon>
        <taxon>Croceicoccus</taxon>
    </lineage>
</organism>
<dbReference type="InterPro" id="IPR037066">
    <property type="entry name" value="Plug_dom_sf"/>
</dbReference>
<evidence type="ECO:0000256" key="13">
    <source>
        <dbReference type="ARBA" id="ARBA00023237"/>
    </source>
</evidence>
<evidence type="ECO:0000256" key="16">
    <source>
        <dbReference type="SAM" id="SignalP"/>
    </source>
</evidence>
<dbReference type="InterPro" id="IPR000531">
    <property type="entry name" value="Beta-barrel_TonB"/>
</dbReference>
<keyword evidence="5" id="KW-0410">Iron transport</keyword>
<dbReference type="InterPro" id="IPR012910">
    <property type="entry name" value="Plug_dom"/>
</dbReference>
<evidence type="ECO:0000256" key="6">
    <source>
        <dbReference type="ARBA" id="ARBA00022692"/>
    </source>
</evidence>
<dbReference type="Proteomes" id="UP001259803">
    <property type="component" value="Unassembled WGS sequence"/>
</dbReference>
<dbReference type="NCBIfam" id="TIGR01783">
    <property type="entry name" value="TonB-siderophor"/>
    <property type="match status" value="1"/>
</dbReference>
<evidence type="ECO:0000256" key="11">
    <source>
        <dbReference type="ARBA" id="ARBA00023136"/>
    </source>
</evidence>
<evidence type="ECO:0000256" key="3">
    <source>
        <dbReference type="ARBA" id="ARBA00022448"/>
    </source>
</evidence>
<feature type="domain" description="TonB-dependent receptor-like beta-barrel" evidence="17">
    <location>
        <begin position="241"/>
        <end position="697"/>
    </location>
</feature>
<keyword evidence="12 19" id="KW-0675">Receptor</keyword>
<keyword evidence="8" id="KW-0408">Iron</keyword>
<dbReference type="Pfam" id="PF07715">
    <property type="entry name" value="Plug"/>
    <property type="match status" value="1"/>
</dbReference>
<sequence length="728" mass="77137">MSYLALGCIGFVASAHVSPAIAAQATPARLEGEPRPAATRLEGVTVTDAAVQDGYLAEELASPKITAPVVDTPRIVNVVTEKVLEDTASFSFEDALRTVPGITLGAGEGGTANADIPLIRGVDATGDVFIDGVRDIGSQAREIFAIERIEVFKGPSSAFGGRGAAAGAINIVTKQAREGNFGTATATAGTDDLLRLSVDGNAQLADRLAVRLAAVYHDADTPGRDAVQNERWGVAPSLTWGLGSPTTATLGYYHYETDGIPDYGIPLTSREQLPGGERVPADVDYDNFYGLLARDFQKTKVDSATFSFEHVLGNGWVLSDVARYSRARNNYIVTNPDDSAGNVANSVVWRAVKSRNSTSDSFANNLNLAGVLDTGSIAHSLSLGVEFGVADAVNRPYAVDTGNRTCPEASFEDNNCTSLADPDPSDPWTGSIAPGARQRASASDVSIYAFDTITVLPQLLVNAGIRYTAFDTDAKGTSRGVAYDVEANSDFLSYQGGVVFKPSELASLYFSYANAKTPPGTTIGEGSVNINGSNAFYEPQTTENWEVGGKAQIFNGALLLSAAAFQVDRDNIIDDDPITGAVPVADKARLRGFELGASGRAGPVSIFAGYTFVDSELRDGSDNDGNSLPNTPRNNLAVTGSWQVSPRFEVGGGVYHASKRYADPANLISADGYWRFDANASYELTDSLGIRVNVQNIGDERYIKKLRNPHFGIPSDGRQALVSLIARY</sequence>
<dbReference type="PROSITE" id="PS52016">
    <property type="entry name" value="TONB_DEPENDENT_REC_3"/>
    <property type="match status" value="1"/>
</dbReference>